<dbReference type="PROSITE" id="PS50930">
    <property type="entry name" value="HTH_LYTTR"/>
    <property type="match status" value="1"/>
</dbReference>
<dbReference type="PANTHER" id="PTHR37299:SF1">
    <property type="entry name" value="STAGE 0 SPORULATION PROTEIN A HOMOLOG"/>
    <property type="match status" value="1"/>
</dbReference>
<keyword evidence="1" id="KW-0597">Phosphoprotein</keyword>
<feature type="domain" description="HTH LytTR-type" evidence="3">
    <location>
        <begin position="162"/>
        <end position="269"/>
    </location>
</feature>
<dbReference type="PANTHER" id="PTHR37299">
    <property type="entry name" value="TRANSCRIPTIONAL REGULATOR-RELATED"/>
    <property type="match status" value="1"/>
</dbReference>
<dbReference type="OrthoDB" id="646623at2"/>
<sequence>MNILILEDEELAARQTVQFLQRAGLASEAPPIVRSVEKALAWLHTHPMPDLVFSDIELLDGNVFTLYERFRVTCPVIFTTAYDQFLLQAFRGNGIAYLLKPFGYEQFSEALYKYQFLRGSFVNALAPTPTLPAPPTALSPDVLRELSQALRHTTQPQYKQRFSVRLRTGIYVLQVANVVYFQADEGVTFAVDAAGTRYPLTGTLTELERQLDPACFGRLNRSELVNIACVEKVEPYFNNRLAVKLRSATEVILTTSAAQTSEFRRWLEG</sequence>
<evidence type="ECO:0000313" key="4">
    <source>
        <dbReference type="EMBL" id="OUJ68686.1"/>
    </source>
</evidence>
<dbReference type="InterPro" id="IPR046947">
    <property type="entry name" value="LytR-like"/>
</dbReference>
<accession>A0A243W5G6</accession>
<evidence type="ECO:0000259" key="3">
    <source>
        <dbReference type="PROSITE" id="PS50930"/>
    </source>
</evidence>
<proteinExistence type="predicted"/>
<dbReference type="EMBL" id="MTSE01000045">
    <property type="protein sequence ID" value="OUJ68686.1"/>
    <property type="molecule type" value="Genomic_DNA"/>
</dbReference>
<organism evidence="4 5">
    <name type="scientific">Hymenobacter crusticola</name>
    <dbReference type="NCBI Taxonomy" id="1770526"/>
    <lineage>
        <taxon>Bacteria</taxon>
        <taxon>Pseudomonadati</taxon>
        <taxon>Bacteroidota</taxon>
        <taxon>Cytophagia</taxon>
        <taxon>Cytophagales</taxon>
        <taxon>Hymenobacteraceae</taxon>
        <taxon>Hymenobacter</taxon>
    </lineage>
</organism>
<dbReference type="AlphaFoldDB" id="A0A243W5G6"/>
<dbReference type="Gene3D" id="2.40.50.1020">
    <property type="entry name" value="LytTr DNA-binding domain"/>
    <property type="match status" value="1"/>
</dbReference>
<dbReference type="SUPFAM" id="SSF52172">
    <property type="entry name" value="CheY-like"/>
    <property type="match status" value="1"/>
</dbReference>
<feature type="modified residue" description="4-aspartylphosphate" evidence="1">
    <location>
        <position position="55"/>
    </location>
</feature>
<dbReference type="GO" id="GO:0003677">
    <property type="term" value="F:DNA binding"/>
    <property type="evidence" value="ECO:0007669"/>
    <property type="project" value="InterPro"/>
</dbReference>
<dbReference type="Pfam" id="PF04397">
    <property type="entry name" value="LytTR"/>
    <property type="match status" value="1"/>
</dbReference>
<keyword evidence="5" id="KW-1185">Reference proteome</keyword>
<dbReference type="InterPro" id="IPR007492">
    <property type="entry name" value="LytTR_DNA-bd_dom"/>
</dbReference>
<evidence type="ECO:0000256" key="1">
    <source>
        <dbReference type="PROSITE-ProRule" id="PRU00169"/>
    </source>
</evidence>
<dbReference type="SMART" id="SM00850">
    <property type="entry name" value="LytTR"/>
    <property type="match status" value="1"/>
</dbReference>
<reference evidence="4 5" key="1">
    <citation type="submission" date="2017-01" db="EMBL/GenBank/DDBJ databases">
        <title>A new Hymenobacter.</title>
        <authorList>
            <person name="Liang Y."/>
            <person name="Feng F."/>
        </authorList>
    </citation>
    <scope>NUCLEOTIDE SEQUENCE [LARGE SCALE GENOMIC DNA]</scope>
    <source>
        <strain evidence="4">MIMBbqt21</strain>
    </source>
</reference>
<dbReference type="SMART" id="SM00448">
    <property type="entry name" value="REC"/>
    <property type="match status" value="1"/>
</dbReference>
<feature type="domain" description="Response regulatory" evidence="2">
    <location>
        <begin position="2"/>
        <end position="115"/>
    </location>
</feature>
<evidence type="ECO:0008006" key="6">
    <source>
        <dbReference type="Google" id="ProtNLM"/>
    </source>
</evidence>
<evidence type="ECO:0000259" key="2">
    <source>
        <dbReference type="PROSITE" id="PS50110"/>
    </source>
</evidence>
<dbReference type="GO" id="GO:0000156">
    <property type="term" value="F:phosphorelay response regulator activity"/>
    <property type="evidence" value="ECO:0007669"/>
    <property type="project" value="InterPro"/>
</dbReference>
<dbReference type="PROSITE" id="PS50110">
    <property type="entry name" value="RESPONSE_REGULATORY"/>
    <property type="match status" value="1"/>
</dbReference>
<comment type="caution">
    <text evidence="4">The sequence shown here is derived from an EMBL/GenBank/DDBJ whole genome shotgun (WGS) entry which is preliminary data.</text>
</comment>
<name>A0A243W5G6_9BACT</name>
<dbReference type="Proteomes" id="UP000194873">
    <property type="component" value="Unassembled WGS sequence"/>
</dbReference>
<dbReference type="InterPro" id="IPR001789">
    <property type="entry name" value="Sig_transdc_resp-reg_receiver"/>
</dbReference>
<protein>
    <recommendedName>
        <fullName evidence="6">DNA-binding response regulator</fullName>
    </recommendedName>
</protein>
<evidence type="ECO:0000313" key="5">
    <source>
        <dbReference type="Proteomes" id="UP000194873"/>
    </source>
</evidence>
<dbReference type="Gene3D" id="3.40.50.2300">
    <property type="match status" value="1"/>
</dbReference>
<dbReference type="InterPro" id="IPR011006">
    <property type="entry name" value="CheY-like_superfamily"/>
</dbReference>
<dbReference type="RefSeq" id="WP_086597330.1">
    <property type="nucleotide sequence ID" value="NZ_MTSE01000045.1"/>
</dbReference>
<dbReference type="Pfam" id="PF00072">
    <property type="entry name" value="Response_reg"/>
    <property type="match status" value="1"/>
</dbReference>
<gene>
    <name evidence="4" type="ORF">BXP70_27560</name>
</gene>